<reference evidence="2 3" key="1">
    <citation type="submission" date="2017-08" db="EMBL/GenBank/DDBJ databases">
        <authorList>
            <person name="de Groot N.N."/>
        </authorList>
    </citation>
    <scope>NUCLEOTIDE SEQUENCE [LARGE SCALE GENOMIC DNA]</scope>
    <source>
        <strain evidence="2 3">JC228</strain>
    </source>
</reference>
<evidence type="ECO:0000256" key="1">
    <source>
        <dbReference type="SAM" id="Phobius"/>
    </source>
</evidence>
<dbReference type="EMBL" id="OAOP01000008">
    <property type="protein sequence ID" value="SNX74175.1"/>
    <property type="molecule type" value="Genomic_DNA"/>
</dbReference>
<sequence length="62" mass="6661">MNMFLLDFAIVSVLVIGLTALMGVLTNGLGETVFGSKNKNKFVDQTAKTQIGWRKVGGKKSS</sequence>
<dbReference type="RefSeq" id="WP_097159831.1">
    <property type="nucleotide sequence ID" value="NZ_JBEPMQ010000008.1"/>
</dbReference>
<keyword evidence="1" id="KW-0472">Membrane</keyword>
<feature type="transmembrane region" description="Helical" evidence="1">
    <location>
        <begin position="6"/>
        <end position="29"/>
    </location>
</feature>
<evidence type="ECO:0000313" key="2">
    <source>
        <dbReference type="EMBL" id="SNX74175.1"/>
    </source>
</evidence>
<gene>
    <name evidence="2" type="ORF">SAMN05877753_108202</name>
</gene>
<organism evidence="2 3">
    <name type="scientific">Bacillus oleivorans</name>
    <dbReference type="NCBI Taxonomy" id="1448271"/>
    <lineage>
        <taxon>Bacteria</taxon>
        <taxon>Bacillati</taxon>
        <taxon>Bacillota</taxon>
        <taxon>Bacilli</taxon>
        <taxon>Bacillales</taxon>
        <taxon>Bacillaceae</taxon>
        <taxon>Bacillus</taxon>
    </lineage>
</organism>
<accession>A0A285D3A8</accession>
<keyword evidence="1" id="KW-0812">Transmembrane</keyword>
<protein>
    <submittedName>
        <fullName evidence="2">Uncharacterized protein</fullName>
    </submittedName>
</protein>
<keyword evidence="1" id="KW-1133">Transmembrane helix</keyword>
<proteinExistence type="predicted"/>
<evidence type="ECO:0000313" key="3">
    <source>
        <dbReference type="Proteomes" id="UP000219546"/>
    </source>
</evidence>
<keyword evidence="3" id="KW-1185">Reference proteome</keyword>
<name>A0A285D3A8_9BACI</name>
<dbReference type="OrthoDB" id="2888596at2"/>
<dbReference type="Proteomes" id="UP000219546">
    <property type="component" value="Unassembled WGS sequence"/>
</dbReference>
<dbReference type="AlphaFoldDB" id="A0A285D3A8"/>